<sequence>MDLSQTQLLWEFLSKEEIPLSESGERSYYTSYGVCAERVHASEERGRGGHRSFFSPRQVLKKKRN</sequence>
<accession>A0A485M5F4</accession>
<reference evidence="2" key="1">
    <citation type="submission" date="2019-03" db="EMBL/GenBank/DDBJ databases">
        <authorList>
            <person name="Hao L."/>
        </authorList>
    </citation>
    <scope>NUCLEOTIDE SEQUENCE</scope>
</reference>
<evidence type="ECO:0000256" key="1">
    <source>
        <dbReference type="SAM" id="MobiDB-lite"/>
    </source>
</evidence>
<proteinExistence type="predicted"/>
<dbReference type="EMBL" id="CAADRM010000141">
    <property type="protein sequence ID" value="VFU17889.1"/>
    <property type="molecule type" value="Genomic_DNA"/>
</dbReference>
<protein>
    <submittedName>
        <fullName evidence="2">Uncharacterized protein</fullName>
    </submittedName>
</protein>
<feature type="region of interest" description="Disordered" evidence="1">
    <location>
        <begin position="42"/>
        <end position="65"/>
    </location>
</feature>
<name>A0A485M5F4_9ZZZZ</name>
<gene>
    <name evidence="2" type="ORF">SCFA_740011</name>
</gene>
<evidence type="ECO:0000313" key="2">
    <source>
        <dbReference type="EMBL" id="VFU17889.1"/>
    </source>
</evidence>
<organism evidence="2">
    <name type="scientific">anaerobic digester metagenome</name>
    <dbReference type="NCBI Taxonomy" id="1263854"/>
    <lineage>
        <taxon>unclassified sequences</taxon>
        <taxon>metagenomes</taxon>
        <taxon>ecological metagenomes</taxon>
    </lineage>
</organism>
<dbReference type="AlphaFoldDB" id="A0A485M5F4"/>